<name>A0A3S4VFV0_MYCCI</name>
<sequence length="403" mass="43697">MDFSLDSRTEELRADLLDFMDTHVYPAEAAFAEAEAGEGWERPAVMADLKREARRRGLWNLFLPHSPLGAGLSNVQYAPLAEITGRSPNIAPEALNCAAPDTGNMELLSMFATPEQKTRWLDPLLAGDIRSAYCMTEPDVASSDASNVTLRIEATPTGYRLNGRKWWSTGVLSSDCKLLVVLGLSDPDADRHSRHSVVLVPSDTPGIKILRGLPSFGIFDRVHGGHGEVVFDDVEVGPEALLGERGKGFALGQARLGPGRIHHCMRLVGMAERALDLMCQRAVSRVAFGAPLSQNADVQRVIANARVNIDLVRTLVLRTAWLIDTVGAKGAATEISAIKIAAPRMAQDVIDDAIQLHGAGGLTDDYPLAALFTTARGMRFADGPEEVHRMVLARRELKRHATG</sequence>
<dbReference type="OrthoDB" id="8876745at2"/>
<dbReference type="Gene3D" id="1.20.140.10">
    <property type="entry name" value="Butyryl-CoA Dehydrogenase, subunit A, domain 3"/>
    <property type="match status" value="1"/>
</dbReference>
<evidence type="ECO:0000259" key="8">
    <source>
        <dbReference type="Pfam" id="PF00441"/>
    </source>
</evidence>
<evidence type="ECO:0000256" key="5">
    <source>
        <dbReference type="ARBA" id="ARBA00022827"/>
    </source>
</evidence>
<comment type="cofactor">
    <cofactor evidence="1 7">
        <name>FAD</name>
        <dbReference type="ChEBI" id="CHEBI:57692"/>
    </cofactor>
</comment>
<evidence type="ECO:0000256" key="3">
    <source>
        <dbReference type="ARBA" id="ARBA00011738"/>
    </source>
</evidence>
<dbReference type="InterPro" id="IPR046373">
    <property type="entry name" value="Acyl-CoA_Oxase/DH_mid-dom_sf"/>
</dbReference>
<dbReference type="Pfam" id="PF00441">
    <property type="entry name" value="Acyl-CoA_dh_1"/>
    <property type="match status" value="1"/>
</dbReference>
<comment type="similarity">
    <text evidence="2 7">Belongs to the acyl-CoA dehydrogenase family.</text>
</comment>
<protein>
    <submittedName>
        <fullName evidence="11">Acyl-CoA dehydrogenase</fullName>
        <ecNumber evidence="11">1.3.99.21</ecNumber>
    </submittedName>
</protein>
<dbReference type="InterPro" id="IPR013786">
    <property type="entry name" value="AcylCoA_DH/ox_N"/>
</dbReference>
<dbReference type="GO" id="GO:0050660">
    <property type="term" value="F:flavin adenine dinucleotide binding"/>
    <property type="evidence" value="ECO:0007669"/>
    <property type="project" value="InterPro"/>
</dbReference>
<evidence type="ECO:0000256" key="4">
    <source>
        <dbReference type="ARBA" id="ARBA00022630"/>
    </source>
</evidence>
<dbReference type="InterPro" id="IPR036250">
    <property type="entry name" value="AcylCo_DH-like_C"/>
</dbReference>
<dbReference type="AlphaFoldDB" id="A0A3S4VFV0"/>
<dbReference type="InterPro" id="IPR009100">
    <property type="entry name" value="AcylCoA_DH/oxidase_NM_dom_sf"/>
</dbReference>
<dbReference type="InterPro" id="IPR009075">
    <property type="entry name" value="AcylCo_DH/oxidase_C"/>
</dbReference>
<dbReference type="Pfam" id="PF02771">
    <property type="entry name" value="Acyl-CoA_dh_N"/>
    <property type="match status" value="1"/>
</dbReference>
<feature type="domain" description="Acyl-CoA oxidase/dehydrogenase middle" evidence="9">
    <location>
        <begin position="132"/>
        <end position="234"/>
    </location>
</feature>
<dbReference type="SUPFAM" id="SSF56645">
    <property type="entry name" value="Acyl-CoA dehydrogenase NM domain-like"/>
    <property type="match status" value="1"/>
</dbReference>
<keyword evidence="12" id="KW-1185">Reference proteome</keyword>
<keyword evidence="5 7" id="KW-0274">FAD</keyword>
<evidence type="ECO:0000259" key="10">
    <source>
        <dbReference type="Pfam" id="PF02771"/>
    </source>
</evidence>
<dbReference type="InterPro" id="IPR006091">
    <property type="entry name" value="Acyl-CoA_Oxase/DH_mid-dom"/>
</dbReference>
<dbReference type="RefSeq" id="WP_126336098.1">
    <property type="nucleotide sequence ID" value="NZ_AP022604.1"/>
</dbReference>
<dbReference type="GO" id="GO:0033539">
    <property type="term" value="P:fatty acid beta-oxidation using acyl-CoA dehydrogenase"/>
    <property type="evidence" value="ECO:0007669"/>
    <property type="project" value="TreeGrafter"/>
</dbReference>
<dbReference type="Gene3D" id="1.10.540.10">
    <property type="entry name" value="Acyl-CoA dehydrogenase/oxidase, N-terminal domain"/>
    <property type="match status" value="1"/>
</dbReference>
<evidence type="ECO:0000256" key="6">
    <source>
        <dbReference type="ARBA" id="ARBA00023002"/>
    </source>
</evidence>
<gene>
    <name evidence="11" type="primary">fadE2_1_2</name>
    <name evidence="11" type="ORF">NCTC10485_04900</name>
</gene>
<proteinExistence type="inferred from homology"/>
<evidence type="ECO:0000313" key="11">
    <source>
        <dbReference type="EMBL" id="VEG50582.1"/>
    </source>
</evidence>
<evidence type="ECO:0000256" key="1">
    <source>
        <dbReference type="ARBA" id="ARBA00001974"/>
    </source>
</evidence>
<feature type="domain" description="Acyl-CoA dehydrogenase/oxidase C-terminal" evidence="8">
    <location>
        <begin position="246"/>
        <end position="395"/>
    </location>
</feature>
<organism evidence="11 12">
    <name type="scientific">Mycolicibacterium chitae</name>
    <name type="common">Mycobacterium chitae</name>
    <dbReference type="NCBI Taxonomy" id="1792"/>
    <lineage>
        <taxon>Bacteria</taxon>
        <taxon>Bacillati</taxon>
        <taxon>Actinomycetota</taxon>
        <taxon>Actinomycetes</taxon>
        <taxon>Mycobacteriales</taxon>
        <taxon>Mycobacteriaceae</taxon>
        <taxon>Mycolicibacterium</taxon>
    </lineage>
</organism>
<evidence type="ECO:0000256" key="2">
    <source>
        <dbReference type="ARBA" id="ARBA00009347"/>
    </source>
</evidence>
<dbReference type="PANTHER" id="PTHR48083">
    <property type="entry name" value="MEDIUM-CHAIN SPECIFIC ACYL-COA DEHYDROGENASE, MITOCHONDRIAL-RELATED"/>
    <property type="match status" value="1"/>
</dbReference>
<dbReference type="Proteomes" id="UP000282551">
    <property type="component" value="Chromosome"/>
</dbReference>
<dbReference type="InterPro" id="IPR050741">
    <property type="entry name" value="Acyl-CoA_dehydrogenase"/>
</dbReference>
<dbReference type="Pfam" id="PF02770">
    <property type="entry name" value="Acyl-CoA_dh_M"/>
    <property type="match status" value="1"/>
</dbReference>
<evidence type="ECO:0000256" key="7">
    <source>
        <dbReference type="RuleBase" id="RU362125"/>
    </source>
</evidence>
<dbReference type="EMBL" id="LR134355">
    <property type="protein sequence ID" value="VEG50582.1"/>
    <property type="molecule type" value="Genomic_DNA"/>
</dbReference>
<dbReference type="InterPro" id="IPR037069">
    <property type="entry name" value="AcylCoA_DH/ox_N_sf"/>
</dbReference>
<dbReference type="GO" id="GO:0003995">
    <property type="term" value="F:acyl-CoA dehydrogenase activity"/>
    <property type="evidence" value="ECO:0007669"/>
    <property type="project" value="TreeGrafter"/>
</dbReference>
<dbReference type="EC" id="1.3.99.21" evidence="11"/>
<reference evidence="11 12" key="1">
    <citation type="submission" date="2018-12" db="EMBL/GenBank/DDBJ databases">
        <authorList>
            <consortium name="Pathogen Informatics"/>
        </authorList>
    </citation>
    <scope>NUCLEOTIDE SEQUENCE [LARGE SCALE GENOMIC DNA]</scope>
    <source>
        <strain evidence="11 12">NCTC10485</strain>
    </source>
</reference>
<dbReference type="Gene3D" id="2.40.110.10">
    <property type="entry name" value="Butyryl-CoA Dehydrogenase, subunit A, domain 2"/>
    <property type="match status" value="1"/>
</dbReference>
<comment type="subunit">
    <text evidence="3">Homodimer.</text>
</comment>
<evidence type="ECO:0000259" key="9">
    <source>
        <dbReference type="Pfam" id="PF02770"/>
    </source>
</evidence>
<dbReference type="GO" id="GO:0005737">
    <property type="term" value="C:cytoplasm"/>
    <property type="evidence" value="ECO:0007669"/>
    <property type="project" value="TreeGrafter"/>
</dbReference>
<evidence type="ECO:0000313" key="12">
    <source>
        <dbReference type="Proteomes" id="UP000282551"/>
    </source>
</evidence>
<accession>A0A3S4VFV0</accession>
<feature type="domain" description="Acyl-CoA dehydrogenase/oxidase N-terminal" evidence="10">
    <location>
        <begin position="9"/>
        <end position="128"/>
    </location>
</feature>
<dbReference type="PANTHER" id="PTHR48083:SF13">
    <property type="entry name" value="ACYL-COA DEHYDROGENASE FAMILY MEMBER 11"/>
    <property type="match status" value="1"/>
</dbReference>
<keyword evidence="4 7" id="KW-0285">Flavoprotein</keyword>
<dbReference type="SUPFAM" id="SSF47203">
    <property type="entry name" value="Acyl-CoA dehydrogenase C-terminal domain-like"/>
    <property type="match status" value="1"/>
</dbReference>
<keyword evidence="6 7" id="KW-0560">Oxidoreductase</keyword>